<dbReference type="Gene3D" id="3.40.50.300">
    <property type="entry name" value="P-loop containing nucleotide triphosphate hydrolases"/>
    <property type="match status" value="2"/>
</dbReference>
<dbReference type="CDD" id="cd17991">
    <property type="entry name" value="DEXHc_TRCF"/>
    <property type="match status" value="1"/>
</dbReference>
<dbReference type="InterPro" id="IPR027417">
    <property type="entry name" value="P-loop_NTPase"/>
</dbReference>
<dbReference type="InterPro" id="IPR036101">
    <property type="entry name" value="CarD-like/TRCF_RID_sf"/>
</dbReference>
<keyword evidence="9 13" id="KW-0234">DNA repair</keyword>
<dbReference type="SUPFAM" id="SSF143517">
    <property type="entry name" value="TRCF domain-like"/>
    <property type="match status" value="1"/>
</dbReference>
<comment type="function">
    <text evidence="13">Couples transcription and DNA repair by recognizing RNA polymerase (RNAP) stalled at DNA lesions. Mediates ATP-dependent release of RNAP and its truncated transcript from the DNA, and recruitment of nucleotide excision repair machinery to the damaged site.</text>
</comment>
<evidence type="ECO:0000256" key="4">
    <source>
        <dbReference type="ARBA" id="ARBA00022763"/>
    </source>
</evidence>
<keyword evidence="6" id="KW-0347">Helicase</keyword>
<gene>
    <name evidence="13" type="primary">mfd</name>
    <name evidence="16" type="ORF">AVDCRST_MAG73-3061</name>
</gene>
<dbReference type="SMART" id="SM00982">
    <property type="entry name" value="TRCF"/>
    <property type="match status" value="1"/>
</dbReference>
<dbReference type="GO" id="GO:0005524">
    <property type="term" value="F:ATP binding"/>
    <property type="evidence" value="ECO:0007669"/>
    <property type="project" value="UniProtKB-UniRule"/>
</dbReference>
<dbReference type="InterPro" id="IPR041471">
    <property type="entry name" value="UvrB_inter"/>
</dbReference>
<dbReference type="InterPro" id="IPR003711">
    <property type="entry name" value="CarD-like/TRCF_RID"/>
</dbReference>
<evidence type="ECO:0000256" key="1">
    <source>
        <dbReference type="ARBA" id="ARBA00004496"/>
    </source>
</evidence>
<dbReference type="InterPro" id="IPR004576">
    <property type="entry name" value="Mfd"/>
</dbReference>
<sequence>MSLAHLLPLLRQSEALRRIRERFDGGANMVRITDLPASARPAVLAATVGDRATPALVVTARGDRADALCAALGELLPERSPVVWPAPEALPYEQLPFDLGVATRRVALLDRLRRGDGAPPVLVASVHGLSQLVIGPDELAAQTRVLRVGERLNVDGLLRWATEVGYEPVPLVQEPGTVARRGGIVDLFPPGDTRPIRLDLFGDEIDGIRAFNPSSQRSEDRLREVVLLPPSELPLWRLAAAYPSVAALDTGGLRDEVAAEWGRMLGQMATGTTPASVDLFAPYLLDRPATLLDYLPPGCLAIVDEPAAVTLAASQLGNQAAELEAAFVANGELPAGLRPPFAAWPAIAAGLGRLPRLQFGLSAGDDAGEAVSLTGIEDAPSFAGRLGRIVEEVGARLADGQRVLVATDQVERLTEVFEERDIFPRKDKRRVAGPGGGAATPLPPGTLEIRASDLDGGFQVPDVGLLVLSDLELFGFRKQTRRGAPQRSLAESLSFAQGLNPGEHVVHVDHGIARFVGLVRMETGGVEREYMLLEYARGDKLYVPVDQSDRVTRYSGGVDPTVTRLGSGEWVKVKQRVRRAVREMAFELIQLYARRETSGGNAFPEDQDWDRELAESFPYTETADQMRAIIEVKADMESSKPMDRLVCGDVGFGKTEVALRAAFKAVNAGKQVAILVPTTVLALQHFATFSQRLAPYPVRVEMLSRLRSKADQRDVVAGLKDGTVDVVIGTHRLVQGDVRFRDLGLVVVDEEQRFGVRHKEFFKRLRTEVDVLTMSATPIPRTLHMSLAGIRDISVIDTAPQARLPIRTFVTPFEDRLVREVVLREIDRGGQVYVVHNRVHDIDRLAHKLRVLIPEARFGVGHGQMDERVLEEVVLGFVRHDYDVLISTTIIESGIDIPNVNTIVIDNADTLGLTQLYQLRGRVGRSTNRAYAYLLYRPHKSLSAEAQERLEAIQEATELGAGLKVAMRDMEIRGAGNILGAEQSGHIGEIGFDLYIRLLSQAVEEVRSGRPTTDPGAVTLDLPLTALIPAAYVADTELRLATYRRVAGVGTLRELDAMRAELVDRFGAIPEEVEHLLALIALRIRCQGLGIESVVEREREIVIRPVPTAELNHRRLNQKLGRALKLTPNSVRVRLLDLEMPWQDALDAVLDAIEEAQMPALEARAAG</sequence>
<dbReference type="InterPro" id="IPR047112">
    <property type="entry name" value="RecG/Mfd"/>
</dbReference>
<dbReference type="NCBIfam" id="TIGR00580">
    <property type="entry name" value="mfd"/>
    <property type="match status" value="1"/>
</dbReference>
<dbReference type="AlphaFoldDB" id="A0A6J4UQU7"/>
<evidence type="ECO:0000256" key="3">
    <source>
        <dbReference type="ARBA" id="ARBA00022741"/>
    </source>
</evidence>
<dbReference type="Pfam" id="PF02559">
    <property type="entry name" value="CarD_TRCF_RID"/>
    <property type="match status" value="1"/>
</dbReference>
<dbReference type="EC" id="3.6.4.-" evidence="13"/>
<evidence type="ECO:0000256" key="13">
    <source>
        <dbReference type="HAMAP-Rule" id="MF_00969"/>
    </source>
</evidence>
<dbReference type="GO" id="GO:0005737">
    <property type="term" value="C:cytoplasm"/>
    <property type="evidence" value="ECO:0007669"/>
    <property type="project" value="UniProtKB-SubCell"/>
</dbReference>
<proteinExistence type="inferred from homology"/>
<dbReference type="PROSITE" id="PS51194">
    <property type="entry name" value="HELICASE_CTER"/>
    <property type="match status" value="1"/>
</dbReference>
<dbReference type="InterPro" id="IPR005118">
    <property type="entry name" value="TRCF_C"/>
</dbReference>
<dbReference type="GO" id="GO:0003678">
    <property type="term" value="F:DNA helicase activity"/>
    <property type="evidence" value="ECO:0007669"/>
    <property type="project" value="TreeGrafter"/>
</dbReference>
<evidence type="ECO:0000256" key="8">
    <source>
        <dbReference type="ARBA" id="ARBA00023125"/>
    </source>
</evidence>
<keyword evidence="4 13" id="KW-0227">DNA damage</keyword>
<evidence type="ECO:0000256" key="10">
    <source>
        <dbReference type="ARBA" id="ARBA00061104"/>
    </source>
</evidence>
<keyword evidence="3 13" id="KW-0547">Nucleotide-binding</keyword>
<protein>
    <recommendedName>
        <fullName evidence="12 13">Transcription-repair-coupling factor</fullName>
        <shortName evidence="13">TRCF</shortName>
        <ecNumber evidence="13">3.6.4.-</ecNumber>
    </recommendedName>
</protein>
<dbReference type="InterPro" id="IPR001650">
    <property type="entry name" value="Helicase_C-like"/>
</dbReference>
<organism evidence="16">
    <name type="scientific">uncultured Thermomicrobiales bacterium</name>
    <dbReference type="NCBI Taxonomy" id="1645740"/>
    <lineage>
        <taxon>Bacteria</taxon>
        <taxon>Pseudomonadati</taxon>
        <taxon>Thermomicrobiota</taxon>
        <taxon>Thermomicrobia</taxon>
        <taxon>Thermomicrobiales</taxon>
        <taxon>environmental samples</taxon>
    </lineage>
</organism>
<dbReference type="Pfam" id="PF00270">
    <property type="entry name" value="DEAD"/>
    <property type="match status" value="1"/>
</dbReference>
<dbReference type="EMBL" id="CADCWE010000204">
    <property type="protein sequence ID" value="CAA9553984.1"/>
    <property type="molecule type" value="Genomic_DNA"/>
</dbReference>
<evidence type="ECO:0000256" key="7">
    <source>
        <dbReference type="ARBA" id="ARBA00022840"/>
    </source>
</evidence>
<dbReference type="InterPro" id="IPR014001">
    <property type="entry name" value="Helicase_ATP-bd"/>
</dbReference>
<evidence type="ECO:0000256" key="6">
    <source>
        <dbReference type="ARBA" id="ARBA00022806"/>
    </source>
</evidence>
<evidence type="ECO:0000256" key="9">
    <source>
        <dbReference type="ARBA" id="ARBA00023204"/>
    </source>
</evidence>
<dbReference type="Pfam" id="PF00271">
    <property type="entry name" value="Helicase_C"/>
    <property type="match status" value="1"/>
</dbReference>
<evidence type="ECO:0000313" key="16">
    <source>
        <dbReference type="EMBL" id="CAA9553984.1"/>
    </source>
</evidence>
<dbReference type="GO" id="GO:0000716">
    <property type="term" value="P:transcription-coupled nucleotide-excision repair, DNA damage recognition"/>
    <property type="evidence" value="ECO:0007669"/>
    <property type="project" value="UniProtKB-UniRule"/>
</dbReference>
<dbReference type="Gene3D" id="3.90.1150.50">
    <property type="entry name" value="Transcription-repair-coupling factor, D7 domain"/>
    <property type="match status" value="1"/>
</dbReference>
<evidence type="ECO:0000256" key="11">
    <source>
        <dbReference type="ARBA" id="ARBA00061399"/>
    </source>
</evidence>
<evidence type="ECO:0000259" key="15">
    <source>
        <dbReference type="PROSITE" id="PS51194"/>
    </source>
</evidence>
<dbReference type="PANTHER" id="PTHR47964:SF1">
    <property type="entry name" value="ATP-DEPENDENT DNA HELICASE HOMOLOG RECG, CHLOROPLASTIC"/>
    <property type="match status" value="1"/>
</dbReference>
<comment type="similarity">
    <text evidence="11 13">In the C-terminal section; belongs to the helicase family. RecG subfamily.</text>
</comment>
<dbReference type="SUPFAM" id="SSF141259">
    <property type="entry name" value="CarD-like"/>
    <property type="match status" value="1"/>
</dbReference>
<dbReference type="InterPro" id="IPR037235">
    <property type="entry name" value="TRCF-like_C_D7"/>
</dbReference>
<dbReference type="SUPFAM" id="SSF52540">
    <property type="entry name" value="P-loop containing nucleoside triphosphate hydrolases"/>
    <property type="match status" value="4"/>
</dbReference>
<dbReference type="InterPro" id="IPR011545">
    <property type="entry name" value="DEAD/DEAH_box_helicase_dom"/>
</dbReference>
<evidence type="ECO:0000259" key="14">
    <source>
        <dbReference type="PROSITE" id="PS51192"/>
    </source>
</evidence>
<dbReference type="GO" id="GO:0006355">
    <property type="term" value="P:regulation of DNA-templated transcription"/>
    <property type="evidence" value="ECO:0007669"/>
    <property type="project" value="UniProtKB-UniRule"/>
</dbReference>
<dbReference type="SMART" id="SM00487">
    <property type="entry name" value="DEXDc"/>
    <property type="match status" value="1"/>
</dbReference>
<dbReference type="GO" id="GO:0003684">
    <property type="term" value="F:damaged DNA binding"/>
    <property type="evidence" value="ECO:0007669"/>
    <property type="project" value="InterPro"/>
</dbReference>
<feature type="domain" description="Helicase C-terminal" evidence="15">
    <location>
        <begin position="805"/>
        <end position="971"/>
    </location>
</feature>
<evidence type="ECO:0000256" key="2">
    <source>
        <dbReference type="ARBA" id="ARBA00022490"/>
    </source>
</evidence>
<dbReference type="PANTHER" id="PTHR47964">
    <property type="entry name" value="ATP-DEPENDENT DNA HELICASE HOMOLOG RECG, CHLOROPLASTIC"/>
    <property type="match status" value="1"/>
</dbReference>
<evidence type="ECO:0000256" key="5">
    <source>
        <dbReference type="ARBA" id="ARBA00022801"/>
    </source>
</evidence>
<dbReference type="Gene3D" id="3.40.50.11180">
    <property type="match status" value="1"/>
</dbReference>
<dbReference type="Pfam" id="PF17757">
    <property type="entry name" value="UvrB_inter"/>
    <property type="match status" value="1"/>
</dbReference>
<dbReference type="GO" id="GO:0016787">
    <property type="term" value="F:hydrolase activity"/>
    <property type="evidence" value="ECO:0007669"/>
    <property type="project" value="UniProtKB-KW"/>
</dbReference>
<dbReference type="Gene3D" id="2.40.10.170">
    <property type="match status" value="1"/>
</dbReference>
<name>A0A6J4UQU7_9BACT</name>
<keyword evidence="2 13" id="KW-0963">Cytoplasm</keyword>
<dbReference type="Gene3D" id="3.30.2060.10">
    <property type="entry name" value="Penicillin-binding protein 1b domain"/>
    <property type="match status" value="1"/>
</dbReference>
<keyword evidence="5 13" id="KW-0378">Hydrolase</keyword>
<dbReference type="SMART" id="SM01058">
    <property type="entry name" value="CarD_TRCF"/>
    <property type="match status" value="1"/>
</dbReference>
<evidence type="ECO:0000256" key="12">
    <source>
        <dbReference type="ARBA" id="ARBA00070128"/>
    </source>
</evidence>
<reference evidence="16" key="1">
    <citation type="submission" date="2020-02" db="EMBL/GenBank/DDBJ databases">
        <authorList>
            <person name="Meier V. D."/>
        </authorList>
    </citation>
    <scope>NUCLEOTIDE SEQUENCE</scope>
    <source>
        <strain evidence="16">AVDCRST_MAG73</strain>
    </source>
</reference>
<dbReference type="SMART" id="SM00490">
    <property type="entry name" value="HELICc"/>
    <property type="match status" value="1"/>
</dbReference>
<comment type="similarity">
    <text evidence="10 13">In the N-terminal section; belongs to the UvrB family.</text>
</comment>
<accession>A0A6J4UQU7</accession>
<comment type="subcellular location">
    <subcellularLocation>
        <location evidence="1 13">Cytoplasm</location>
    </subcellularLocation>
</comment>
<dbReference type="HAMAP" id="MF_00969">
    <property type="entry name" value="TRCF"/>
    <property type="match status" value="1"/>
</dbReference>
<dbReference type="PROSITE" id="PS51192">
    <property type="entry name" value="HELICASE_ATP_BIND_1"/>
    <property type="match status" value="1"/>
</dbReference>
<dbReference type="FunFam" id="3.40.50.300:FF:000546">
    <property type="entry name" value="Transcription-repair-coupling factor"/>
    <property type="match status" value="1"/>
</dbReference>
<feature type="domain" description="Helicase ATP-binding" evidence="14">
    <location>
        <begin position="635"/>
        <end position="796"/>
    </location>
</feature>
<keyword evidence="7 13" id="KW-0067">ATP-binding</keyword>
<dbReference type="Pfam" id="PF03461">
    <property type="entry name" value="TRCF"/>
    <property type="match status" value="1"/>
</dbReference>
<keyword evidence="8 13" id="KW-0238">DNA-binding</keyword>